<feature type="non-terminal residue" evidence="1">
    <location>
        <position position="1"/>
    </location>
</feature>
<protein>
    <submittedName>
        <fullName evidence="1">Uncharacterized protein</fullName>
    </submittedName>
</protein>
<gene>
    <name evidence="1" type="ORF">g.24473</name>
</gene>
<sequence length="115" mass="13097">PEVCRHNLGCGHTCKYRCHTNDRAHVQEYKCPEVCGYNFGNGHTCMYPCHTTDREHIGVYKFSAKSERTLASPYPKAYNGIQAPVRDKNSSILRRVCVGGFRAIVSVGRRFVNRF</sequence>
<evidence type="ECO:0000313" key="1">
    <source>
        <dbReference type="EMBL" id="JAS59238.1"/>
    </source>
</evidence>
<organism evidence="1">
    <name type="scientific">Cuerna arida</name>
    <dbReference type="NCBI Taxonomy" id="1464854"/>
    <lineage>
        <taxon>Eukaryota</taxon>
        <taxon>Metazoa</taxon>
        <taxon>Ecdysozoa</taxon>
        <taxon>Arthropoda</taxon>
        <taxon>Hexapoda</taxon>
        <taxon>Insecta</taxon>
        <taxon>Pterygota</taxon>
        <taxon>Neoptera</taxon>
        <taxon>Paraneoptera</taxon>
        <taxon>Hemiptera</taxon>
        <taxon>Auchenorrhyncha</taxon>
        <taxon>Membracoidea</taxon>
        <taxon>Cicadellidae</taxon>
        <taxon>Cicadellinae</taxon>
        <taxon>Proconiini</taxon>
        <taxon>Cuerna</taxon>
    </lineage>
</organism>
<name>A0A1B6G9W5_9HEMI</name>
<accession>A0A1B6G9W5</accession>
<dbReference type="AlphaFoldDB" id="A0A1B6G9W5"/>
<dbReference type="EMBL" id="GECZ01010531">
    <property type="protein sequence ID" value="JAS59238.1"/>
    <property type="molecule type" value="Transcribed_RNA"/>
</dbReference>
<proteinExistence type="predicted"/>
<reference evidence="1" key="1">
    <citation type="submission" date="2015-11" db="EMBL/GenBank/DDBJ databases">
        <title>De novo transcriptome assembly of four potential Pierce s Disease insect vectors from Arizona vineyards.</title>
        <authorList>
            <person name="Tassone E.E."/>
        </authorList>
    </citation>
    <scope>NUCLEOTIDE SEQUENCE</scope>
</reference>